<sequence>MNVKDLINAGLFKPNEEEPSNSSFEISVFLPGFKKEVKVVACNLVSLDLTEQMSYVAETVNSIISFGAKDYVWLKEVIWKHYESCISNISYAMVDSEGGDNEIDANRKYFNISSPSEAFSLASLEVIWFDVSFLGVDYFNLHFSCPWETEHGVMIGISEGKLDYYE</sequence>
<evidence type="ECO:0000313" key="2">
    <source>
        <dbReference type="EMBL" id="RJG47521.1"/>
    </source>
</evidence>
<evidence type="ECO:0000259" key="1">
    <source>
        <dbReference type="Pfam" id="PF22481"/>
    </source>
</evidence>
<feature type="domain" description="DUF6985" evidence="1">
    <location>
        <begin position="34"/>
        <end position="162"/>
    </location>
</feature>
<dbReference type="AlphaFoldDB" id="A0A418YEI3"/>
<keyword evidence="3" id="KW-1185">Reference proteome</keyword>
<dbReference type="EMBL" id="QZCH01000012">
    <property type="protein sequence ID" value="RJG47521.1"/>
    <property type="molecule type" value="Genomic_DNA"/>
</dbReference>
<gene>
    <name evidence="2" type="ORF">D1Z90_10295</name>
</gene>
<dbReference type="Proteomes" id="UP000283255">
    <property type="component" value="Unassembled WGS sequence"/>
</dbReference>
<accession>A0A418YEI3</accession>
<reference evidence="2 3" key="1">
    <citation type="submission" date="2018-09" db="EMBL/GenBank/DDBJ databases">
        <authorList>
            <person name="Wang F."/>
        </authorList>
    </citation>
    <scope>NUCLEOTIDE SEQUENCE [LARGE SCALE GENOMIC DNA]</scope>
    <source>
        <strain evidence="2 3">PLHSC7-2</strain>
    </source>
</reference>
<dbReference type="InterPro" id="IPR054254">
    <property type="entry name" value="DUF6985"/>
</dbReference>
<name>A0A418YEI3_9GAMM</name>
<proteinExistence type="predicted"/>
<comment type="caution">
    <text evidence="2">The sequence shown here is derived from an EMBL/GenBank/DDBJ whole genome shotgun (WGS) entry which is preliminary data.</text>
</comment>
<reference evidence="2 3" key="2">
    <citation type="submission" date="2019-01" db="EMBL/GenBank/DDBJ databases">
        <title>Motilimonas pumilus sp. nov., isolated from the gut of sea cucumber (Apostichopus japonicus).</title>
        <authorList>
            <person name="Wang F.-Q."/>
            <person name="Ren L.-H."/>
            <person name="Lin Y.-W."/>
            <person name="Sun G.-H."/>
            <person name="Du Z.-J."/>
            <person name="Zhao J.-X."/>
            <person name="Liu X.-J."/>
            <person name="Liu L.-J."/>
        </authorList>
    </citation>
    <scope>NUCLEOTIDE SEQUENCE [LARGE SCALE GENOMIC DNA]</scope>
    <source>
        <strain evidence="2 3">PLHSC7-2</strain>
    </source>
</reference>
<protein>
    <recommendedName>
        <fullName evidence="1">DUF6985 domain-containing protein</fullName>
    </recommendedName>
</protein>
<evidence type="ECO:0000313" key="3">
    <source>
        <dbReference type="Proteomes" id="UP000283255"/>
    </source>
</evidence>
<dbReference type="Pfam" id="PF22481">
    <property type="entry name" value="DUF6985"/>
    <property type="match status" value="1"/>
</dbReference>
<organism evidence="2 3">
    <name type="scientific">Motilimonas pumila</name>
    <dbReference type="NCBI Taxonomy" id="2303987"/>
    <lineage>
        <taxon>Bacteria</taxon>
        <taxon>Pseudomonadati</taxon>
        <taxon>Pseudomonadota</taxon>
        <taxon>Gammaproteobacteria</taxon>
        <taxon>Alteromonadales</taxon>
        <taxon>Alteromonadales genera incertae sedis</taxon>
        <taxon>Motilimonas</taxon>
    </lineage>
</organism>